<gene>
    <name evidence="2" type="ORF">A4G23_00396</name>
</gene>
<evidence type="ECO:0000313" key="2">
    <source>
        <dbReference type="EMBL" id="AOT57607.1"/>
    </source>
</evidence>
<dbReference type="STRING" id="285473.A4G23_00396"/>
<proteinExistence type="predicted"/>
<evidence type="ECO:0000313" key="3">
    <source>
        <dbReference type="Proteomes" id="UP000095349"/>
    </source>
</evidence>
<dbReference type="EMBL" id="CP017316">
    <property type="protein sequence ID" value="AOT57607.1"/>
    <property type="molecule type" value="Genomic_DNA"/>
</dbReference>
<feature type="region of interest" description="Disordered" evidence="1">
    <location>
        <begin position="65"/>
        <end position="95"/>
    </location>
</feature>
<reference evidence="2 3" key="1">
    <citation type="submission" date="2016-09" db="EMBL/GenBank/DDBJ databases">
        <title>Streptomyces rubrolavendulae MJM4426 Genome sequencing and assembly.</title>
        <authorList>
            <person name="Kim J.-G."/>
        </authorList>
    </citation>
    <scope>NUCLEOTIDE SEQUENCE [LARGE SCALE GENOMIC DNA]</scope>
    <source>
        <strain evidence="2 3">MJM4426</strain>
    </source>
</reference>
<evidence type="ECO:0000256" key="1">
    <source>
        <dbReference type="SAM" id="MobiDB-lite"/>
    </source>
</evidence>
<dbReference type="PATRIC" id="fig|285473.5.peg.435"/>
<dbReference type="Proteomes" id="UP000095349">
    <property type="component" value="Chromosome"/>
</dbReference>
<feature type="compositionally biased region" description="Low complexity" evidence="1">
    <location>
        <begin position="84"/>
        <end position="95"/>
    </location>
</feature>
<protein>
    <submittedName>
        <fullName evidence="2">Uncharacterized protein</fullName>
    </submittedName>
</protein>
<name>A0A1D8FWL4_9ACTN</name>
<dbReference type="GeneID" id="33063411"/>
<organism evidence="2 3">
    <name type="scientific">Streptomyces rubrolavendulae</name>
    <dbReference type="NCBI Taxonomy" id="285473"/>
    <lineage>
        <taxon>Bacteria</taxon>
        <taxon>Bacillati</taxon>
        <taxon>Actinomycetota</taxon>
        <taxon>Actinomycetes</taxon>
        <taxon>Kitasatosporales</taxon>
        <taxon>Streptomycetaceae</taxon>
        <taxon>Streptomyces</taxon>
    </lineage>
</organism>
<feature type="compositionally biased region" description="Low complexity" evidence="1">
    <location>
        <begin position="65"/>
        <end position="76"/>
    </location>
</feature>
<dbReference type="AlphaFoldDB" id="A0A1D8FWL4"/>
<sequence>MRFVLEVAVDDAQPKETTVRELGRILRYWGGNLHHYALRPGDTSAVYDSEYREVGAWRITAGAATAADAPEGSGSLSEGGGAAGAKAAGAADGEG</sequence>
<dbReference type="KEGG" id="srn:A4G23_00396"/>
<keyword evidence="3" id="KW-1185">Reference proteome</keyword>
<accession>A0A1D8FWL4</accession>